<organism evidence="1 2">
    <name type="scientific">Cryptotermes secundus</name>
    <dbReference type="NCBI Taxonomy" id="105785"/>
    <lineage>
        <taxon>Eukaryota</taxon>
        <taxon>Metazoa</taxon>
        <taxon>Ecdysozoa</taxon>
        <taxon>Arthropoda</taxon>
        <taxon>Hexapoda</taxon>
        <taxon>Insecta</taxon>
        <taxon>Pterygota</taxon>
        <taxon>Neoptera</taxon>
        <taxon>Polyneoptera</taxon>
        <taxon>Dictyoptera</taxon>
        <taxon>Blattodea</taxon>
        <taxon>Blattoidea</taxon>
        <taxon>Termitoidae</taxon>
        <taxon>Kalotermitidae</taxon>
        <taxon>Cryptotermitinae</taxon>
        <taxon>Cryptotermes</taxon>
    </lineage>
</organism>
<gene>
    <name evidence="1" type="ORF">B7P43_G10740</name>
</gene>
<comment type="caution">
    <text evidence="1">The sequence shown here is derived from an EMBL/GenBank/DDBJ whole genome shotgun (WGS) entry which is preliminary data.</text>
</comment>
<proteinExistence type="predicted"/>
<protein>
    <submittedName>
        <fullName evidence="1">Uncharacterized protein</fullName>
    </submittedName>
</protein>
<dbReference type="EMBL" id="NEVH01008214">
    <property type="protein sequence ID" value="PNF34537.1"/>
    <property type="molecule type" value="Genomic_DNA"/>
</dbReference>
<evidence type="ECO:0000313" key="2">
    <source>
        <dbReference type="Proteomes" id="UP000235965"/>
    </source>
</evidence>
<dbReference type="AlphaFoldDB" id="A0A2J7R135"/>
<dbReference type="Proteomes" id="UP000235965">
    <property type="component" value="Unassembled WGS sequence"/>
</dbReference>
<keyword evidence="2" id="KW-1185">Reference proteome</keyword>
<accession>A0A2J7R135</accession>
<dbReference type="InParanoid" id="A0A2J7R135"/>
<reference evidence="1 2" key="1">
    <citation type="submission" date="2017-12" db="EMBL/GenBank/DDBJ databases">
        <title>Hemimetabolous genomes reveal molecular basis of termite eusociality.</title>
        <authorList>
            <person name="Harrison M.C."/>
            <person name="Jongepier E."/>
            <person name="Robertson H.M."/>
            <person name="Arning N."/>
            <person name="Bitard-Feildel T."/>
            <person name="Chao H."/>
            <person name="Childers C.P."/>
            <person name="Dinh H."/>
            <person name="Doddapaneni H."/>
            <person name="Dugan S."/>
            <person name="Gowin J."/>
            <person name="Greiner C."/>
            <person name="Han Y."/>
            <person name="Hu H."/>
            <person name="Hughes D.S.T."/>
            <person name="Huylmans A.-K."/>
            <person name="Kemena C."/>
            <person name="Kremer L.P.M."/>
            <person name="Lee S.L."/>
            <person name="Lopez-Ezquerra A."/>
            <person name="Mallet L."/>
            <person name="Monroy-Kuhn J.M."/>
            <person name="Moser A."/>
            <person name="Murali S.C."/>
            <person name="Muzny D.M."/>
            <person name="Otani S."/>
            <person name="Piulachs M.-D."/>
            <person name="Poelchau M."/>
            <person name="Qu J."/>
            <person name="Schaub F."/>
            <person name="Wada-Katsumata A."/>
            <person name="Worley K.C."/>
            <person name="Xie Q."/>
            <person name="Ylla G."/>
            <person name="Poulsen M."/>
            <person name="Gibbs R.A."/>
            <person name="Schal C."/>
            <person name="Richards S."/>
            <person name="Belles X."/>
            <person name="Korb J."/>
            <person name="Bornberg-Bauer E."/>
        </authorList>
    </citation>
    <scope>NUCLEOTIDE SEQUENCE [LARGE SCALE GENOMIC DNA]</scope>
    <source>
        <tissue evidence="1">Whole body</tissue>
    </source>
</reference>
<sequence length="51" mass="5768">MPLMVSLTTGNLTTITDDRQSFHKTLILHSLDTNRHTCSVPKYPIDNTEPI</sequence>
<evidence type="ECO:0000313" key="1">
    <source>
        <dbReference type="EMBL" id="PNF34537.1"/>
    </source>
</evidence>
<name>A0A2J7R135_9NEOP</name>